<dbReference type="InterPro" id="IPR010730">
    <property type="entry name" value="HET"/>
</dbReference>
<dbReference type="OrthoDB" id="674604at2759"/>
<dbReference type="Proteomes" id="UP000504638">
    <property type="component" value="Unplaced"/>
</dbReference>
<dbReference type="SUPFAM" id="SSF48452">
    <property type="entry name" value="TPR-like"/>
    <property type="match status" value="1"/>
</dbReference>
<keyword evidence="4" id="KW-1185">Reference proteome</keyword>
<dbReference type="RefSeq" id="XP_033531297.1">
    <property type="nucleotide sequence ID" value="XM_033676687.1"/>
</dbReference>
<dbReference type="GeneID" id="54417257"/>
<dbReference type="Pfam" id="PF13374">
    <property type="entry name" value="TPR_10"/>
    <property type="match status" value="3"/>
</dbReference>
<dbReference type="InterPro" id="IPR011990">
    <property type="entry name" value="TPR-like_helical_dom_sf"/>
</dbReference>
<name>A0A6G1FVD0_9PEZI</name>
<dbReference type="PANTHER" id="PTHR46082">
    <property type="entry name" value="ATP/GTP-BINDING PROTEIN-RELATED"/>
    <property type="match status" value="1"/>
</dbReference>
<dbReference type="PANTHER" id="PTHR46082:SF6">
    <property type="entry name" value="AAA+ ATPASE DOMAIN-CONTAINING PROTEIN-RELATED"/>
    <property type="match status" value="1"/>
</dbReference>
<reference evidence="5" key="2">
    <citation type="submission" date="2020-04" db="EMBL/GenBank/DDBJ databases">
        <authorList>
            <consortium name="NCBI Genome Project"/>
        </authorList>
    </citation>
    <scope>NUCLEOTIDE SEQUENCE</scope>
    <source>
        <strain evidence="5">CBS 781.70</strain>
    </source>
</reference>
<evidence type="ECO:0000313" key="5">
    <source>
        <dbReference type="RefSeq" id="XP_033531297.1"/>
    </source>
</evidence>
<organism evidence="3">
    <name type="scientific">Eremomyces bilateralis CBS 781.70</name>
    <dbReference type="NCBI Taxonomy" id="1392243"/>
    <lineage>
        <taxon>Eukaryota</taxon>
        <taxon>Fungi</taxon>
        <taxon>Dikarya</taxon>
        <taxon>Ascomycota</taxon>
        <taxon>Pezizomycotina</taxon>
        <taxon>Dothideomycetes</taxon>
        <taxon>Dothideomycetes incertae sedis</taxon>
        <taxon>Eremomycetales</taxon>
        <taxon>Eremomycetaceae</taxon>
        <taxon>Eremomyces</taxon>
    </lineage>
</organism>
<evidence type="ECO:0000259" key="1">
    <source>
        <dbReference type="Pfam" id="PF06985"/>
    </source>
</evidence>
<evidence type="ECO:0000313" key="3">
    <source>
        <dbReference type="EMBL" id="KAF1809666.1"/>
    </source>
</evidence>
<feature type="domain" description="Orc1-like AAA ATPase" evidence="2">
    <location>
        <begin position="264"/>
        <end position="381"/>
    </location>
</feature>
<dbReference type="Pfam" id="PF06985">
    <property type="entry name" value="HET"/>
    <property type="match status" value="1"/>
</dbReference>
<sequence>MRLLQLDDYPSFSLAEFAEDEVPRYAILSHTWGHDGDEVTYKDITDGTGSGKAGYDKLHFCAVQAKTDGLGYCWIDTCCIDKTNAAELTESINSMFRWYQNAIKCYVFLTDVSASMSEDDRDSQLRNSRWFTRGWTIQELIAPRCVEFFSQKRELLGDRKSLEKQIHQVAGISIHALRGEPLSHFTIDERMLWAANRITKRPEDKVYSLLGVFDIHMEAIYGEGEHHAFRRLLRELERYSENHQQPKTPLENPTWVVPFERNSRFTGREPELARLEEMLFSKHRTAKLAITGLGGVGKTQLVIELLYRVADKQKHCSVIWISAVNMESLHQSYLDATRQLGISGFKDNKADIKRLVQDHLSKESTGRWLLVFDNADDIYMWIAKAGPGLQQPGQGSHPLIDYLPKSKQGAVIFTTRDRKIAVKLAQQDVVDVPEMGEDAASQLLGKCLVNTELAKSGKETGALLLQLTYLPLAIVQAAAYINENAILLTDYLSLLVEQEEEVIDLLSEEFEDDGRYRDIKNPVATTWLISFDQIRRRDRLAADYLSFMACVEPKDIPQSLLPPGASRKKEVEAIGTLTAYSFVNRRPADEYLDLHRLVHLATRNWLRKEELLAQLTEKTIMRLEEVFPDDNHENRSVWRAYLPHARYMLGSNLVDKDWKPRMDLMWRYGMCLYKDGRWNEAEEPINQVFDMEKRVLGAEHPSTLTSMANLASTYRNQGRWKEAEELEVQVMETRKRVLGAEHPDTLSSMANLAMANLASTFSNQGRWNEAEELEVQVMETRKKVLGAKHPDTLTSMNNLAFTWKAQGRDPEAIGLMTECTRFRERVIGATHPHFISSSKILADWGLNEALVK</sequence>
<feature type="domain" description="Heterokaryon incompatibility" evidence="1">
    <location>
        <begin position="25"/>
        <end position="116"/>
    </location>
</feature>
<dbReference type="GO" id="GO:0043531">
    <property type="term" value="F:ADP binding"/>
    <property type="evidence" value="ECO:0007669"/>
    <property type="project" value="InterPro"/>
</dbReference>
<protein>
    <submittedName>
        <fullName evidence="3 5">HET-domain-containing protein</fullName>
    </submittedName>
</protein>
<dbReference type="Pfam" id="PF13191">
    <property type="entry name" value="AAA_16"/>
    <property type="match status" value="1"/>
</dbReference>
<proteinExistence type="predicted"/>
<reference evidence="3 5" key="1">
    <citation type="submission" date="2020-01" db="EMBL/GenBank/DDBJ databases">
        <authorList>
            <consortium name="DOE Joint Genome Institute"/>
            <person name="Haridas S."/>
            <person name="Albert R."/>
            <person name="Binder M."/>
            <person name="Bloem J."/>
            <person name="Labutti K."/>
            <person name="Salamov A."/>
            <person name="Andreopoulos B."/>
            <person name="Baker S.E."/>
            <person name="Barry K."/>
            <person name="Bills G."/>
            <person name="Bluhm B.H."/>
            <person name="Cannon C."/>
            <person name="Castanera R."/>
            <person name="Culley D.E."/>
            <person name="Daum C."/>
            <person name="Ezra D."/>
            <person name="Gonzalez J.B."/>
            <person name="Henrissat B."/>
            <person name="Kuo A."/>
            <person name="Liang C."/>
            <person name="Lipzen A."/>
            <person name="Lutzoni F."/>
            <person name="Magnuson J."/>
            <person name="Mondo S."/>
            <person name="Nolan M."/>
            <person name="Ohm R."/>
            <person name="Pangilinan J."/>
            <person name="Park H.-J."/>
            <person name="Ramirez L."/>
            <person name="Alfaro M."/>
            <person name="Sun H."/>
            <person name="Tritt A."/>
            <person name="Yoshinaga Y."/>
            <person name="Zwiers L.-H."/>
            <person name="Turgeon B.G."/>
            <person name="Goodwin S.B."/>
            <person name="Spatafora J.W."/>
            <person name="Crous P.W."/>
            <person name="Grigoriev I.V."/>
        </authorList>
    </citation>
    <scope>NUCLEOTIDE SEQUENCE</scope>
    <source>
        <strain evidence="3 5">CBS 781.70</strain>
    </source>
</reference>
<accession>A0A6G1FVD0</accession>
<reference evidence="5" key="3">
    <citation type="submission" date="2025-04" db="UniProtKB">
        <authorList>
            <consortium name="RefSeq"/>
        </authorList>
    </citation>
    <scope>IDENTIFICATION</scope>
    <source>
        <strain evidence="5">CBS 781.70</strain>
    </source>
</reference>
<dbReference type="Gene3D" id="3.40.50.300">
    <property type="entry name" value="P-loop containing nucleotide triphosphate hydrolases"/>
    <property type="match status" value="1"/>
</dbReference>
<dbReference type="EMBL" id="ML975171">
    <property type="protein sequence ID" value="KAF1809666.1"/>
    <property type="molecule type" value="Genomic_DNA"/>
</dbReference>
<dbReference type="InterPro" id="IPR027417">
    <property type="entry name" value="P-loop_NTPase"/>
</dbReference>
<dbReference type="InterPro" id="IPR041664">
    <property type="entry name" value="AAA_16"/>
</dbReference>
<dbReference type="SUPFAM" id="SSF52540">
    <property type="entry name" value="P-loop containing nucleoside triphosphate hydrolases"/>
    <property type="match status" value="1"/>
</dbReference>
<gene>
    <name evidence="3 5" type="ORF">P152DRAFT_403054</name>
</gene>
<evidence type="ECO:0000313" key="4">
    <source>
        <dbReference type="Proteomes" id="UP000504638"/>
    </source>
</evidence>
<dbReference type="AlphaFoldDB" id="A0A6G1FVD0"/>
<dbReference type="Gene3D" id="1.25.40.10">
    <property type="entry name" value="Tetratricopeptide repeat domain"/>
    <property type="match status" value="1"/>
</dbReference>
<evidence type="ECO:0000259" key="2">
    <source>
        <dbReference type="Pfam" id="PF13191"/>
    </source>
</evidence>
<dbReference type="InterPro" id="IPR053137">
    <property type="entry name" value="NLR-like"/>
</dbReference>